<dbReference type="Proteomes" id="UP000003233">
    <property type="component" value="Unassembled WGS sequence"/>
</dbReference>
<dbReference type="EMBL" id="AGWJ02000002">
    <property type="protein sequence ID" value="EHO83649.1"/>
    <property type="molecule type" value="Genomic_DNA"/>
</dbReference>
<dbReference type="PATRIC" id="fig|457404.5.peg.596"/>
<organism evidence="2 3">
    <name type="scientific">Fusobacterium ulcerans 12-1B</name>
    <dbReference type="NCBI Taxonomy" id="457404"/>
    <lineage>
        <taxon>Bacteria</taxon>
        <taxon>Fusobacteriati</taxon>
        <taxon>Fusobacteriota</taxon>
        <taxon>Fusobacteriia</taxon>
        <taxon>Fusobacteriales</taxon>
        <taxon>Fusobacteriaceae</taxon>
        <taxon>Fusobacterium</taxon>
    </lineage>
</organism>
<reference evidence="2 3" key="1">
    <citation type="submission" date="2012-07" db="EMBL/GenBank/DDBJ databases">
        <title>The Genome Sequence of Fusobacterium ulcerans 12_1B.</title>
        <authorList>
            <consortium name="The Broad Institute Genome Sequencing Platform"/>
            <person name="Earl A."/>
            <person name="Ward D."/>
            <person name="Feldgarden M."/>
            <person name="Gevers D."/>
            <person name="Strauss J."/>
            <person name="Ambrose C.E."/>
            <person name="Allen-Vercoe E."/>
            <person name="Walker B."/>
            <person name="Young S.K."/>
            <person name="Zeng Q."/>
            <person name="Gargeya S."/>
            <person name="Fitzgerald M."/>
            <person name="Haas B."/>
            <person name="Abouelleil A."/>
            <person name="Alvarado L."/>
            <person name="Arachchi H.M."/>
            <person name="Berlin A.M."/>
            <person name="Chapman S.B."/>
            <person name="Goldberg J."/>
            <person name="Griggs A."/>
            <person name="Gujja S."/>
            <person name="Hansen M."/>
            <person name="Howarth C."/>
            <person name="Imamovic A."/>
            <person name="Larimer J."/>
            <person name="McCowen C."/>
            <person name="Montmayeur A."/>
            <person name="Murphy C."/>
            <person name="Neiman D."/>
            <person name="Pearson M."/>
            <person name="Priest M."/>
            <person name="Roberts A."/>
            <person name="Saif S."/>
            <person name="Shea T."/>
            <person name="Sisk P."/>
            <person name="Sykes S."/>
            <person name="Wortman J."/>
            <person name="Nusbaum C."/>
            <person name="Birren B."/>
        </authorList>
    </citation>
    <scope>NUCLEOTIDE SEQUENCE [LARGE SCALE GENOMIC DNA]</scope>
    <source>
        <strain evidence="2 3">12_1B</strain>
    </source>
</reference>
<dbReference type="InterPro" id="IPR006949">
    <property type="entry name" value="Barrel_Baseplate_J-like"/>
</dbReference>
<evidence type="ECO:0000313" key="2">
    <source>
        <dbReference type="EMBL" id="EHO83649.1"/>
    </source>
</evidence>
<evidence type="ECO:0000313" key="3">
    <source>
        <dbReference type="Proteomes" id="UP000003233"/>
    </source>
</evidence>
<gene>
    <name evidence="2" type="ORF">HMPREF0402_00667</name>
</gene>
<protein>
    <recommendedName>
        <fullName evidence="1">Baseplate protein J-like barrel domain-containing protein</fullName>
    </recommendedName>
</protein>
<sequence length="366" mass="41996">MSNEIILIKSDPEEILAEALKLHEELTGERLPPANETTYIYSTIAALLGIIKSEMNQVAVQNYLPYAKNIRLDLKGEKYGDRGSRLEANHARTTMRCFISTTVDRDVFIPKGTRFSYNNYIFTSEAEHYIVVGNLYVDIPVVCETAGDIGKILIGEIINIVDRYDYFESCENISEVTGGRDMENDDEYRERLRLIPESFTSAGSEGAYRFWVMQSSTLVTDVVIKSPIPNRLEIYVCNGIETLSNEEKEKIKTFLDMEDRKALNDEIIIKDPVLYEYNIEIDYYLYKDSASSKELIEERLTERLKKFIRNREIGQSLNIQDIIGICKEDSDIRRVEILSPSNYETDDITLCVGKNIKLTFKGSEAR</sequence>
<dbReference type="RefSeq" id="WP_008696037.1">
    <property type="nucleotide sequence ID" value="NZ_KE161007.1"/>
</dbReference>
<accession>H1PQH4</accession>
<proteinExistence type="predicted"/>
<comment type="caution">
    <text evidence="2">The sequence shown here is derived from an EMBL/GenBank/DDBJ whole genome shotgun (WGS) entry which is preliminary data.</text>
</comment>
<dbReference type="AlphaFoldDB" id="H1PQH4"/>
<name>H1PQH4_9FUSO</name>
<keyword evidence="3" id="KW-1185">Reference proteome</keyword>
<dbReference type="HOGENOM" id="CLU_046415_1_1_0"/>
<dbReference type="Pfam" id="PF04865">
    <property type="entry name" value="Baseplate_J"/>
    <property type="match status" value="1"/>
</dbReference>
<feature type="domain" description="Baseplate protein J-like barrel" evidence="1">
    <location>
        <begin position="106"/>
        <end position="179"/>
    </location>
</feature>
<evidence type="ECO:0000259" key="1">
    <source>
        <dbReference type="Pfam" id="PF04865"/>
    </source>
</evidence>
<dbReference type="BioCyc" id="FSP457404-HMP:GTSQ-669-MONOMER"/>